<dbReference type="GO" id="GO:0016020">
    <property type="term" value="C:membrane"/>
    <property type="evidence" value="ECO:0007669"/>
    <property type="project" value="TreeGrafter"/>
</dbReference>
<keyword evidence="1" id="KW-0472">Membrane</keyword>
<dbReference type="InterPro" id="IPR002656">
    <property type="entry name" value="Acyl_transf_3_dom"/>
</dbReference>
<feature type="transmembrane region" description="Helical" evidence="1">
    <location>
        <begin position="240"/>
        <end position="257"/>
    </location>
</feature>
<dbReference type="Proteomes" id="UP000321034">
    <property type="component" value="Unassembled WGS sequence"/>
</dbReference>
<feature type="transmembrane region" description="Helical" evidence="1">
    <location>
        <begin position="172"/>
        <end position="194"/>
    </location>
</feature>
<comment type="caution">
    <text evidence="4">The sequence shown here is derived from an EMBL/GenBank/DDBJ whole genome shotgun (WGS) entry which is preliminary data.</text>
</comment>
<keyword evidence="1" id="KW-0812">Transmembrane</keyword>
<proteinExistence type="predicted"/>
<keyword evidence="4" id="KW-0808">Transferase</keyword>
<feature type="domain" description="SGNH" evidence="3">
    <location>
        <begin position="477"/>
        <end position="687"/>
    </location>
</feature>
<dbReference type="PANTHER" id="PTHR23028">
    <property type="entry name" value="ACETYLTRANSFERASE"/>
    <property type="match status" value="1"/>
</dbReference>
<dbReference type="Pfam" id="PF01757">
    <property type="entry name" value="Acyl_transf_3"/>
    <property type="match status" value="1"/>
</dbReference>
<evidence type="ECO:0000313" key="4">
    <source>
        <dbReference type="EMBL" id="TXK13602.1"/>
    </source>
</evidence>
<dbReference type="GO" id="GO:0009103">
    <property type="term" value="P:lipopolysaccharide biosynthetic process"/>
    <property type="evidence" value="ECO:0007669"/>
    <property type="project" value="TreeGrafter"/>
</dbReference>
<dbReference type="InterPro" id="IPR043968">
    <property type="entry name" value="SGNH"/>
</dbReference>
<dbReference type="OrthoDB" id="3404679at2"/>
<dbReference type="EMBL" id="VRSV01000001">
    <property type="protein sequence ID" value="TXK13602.1"/>
    <property type="molecule type" value="Genomic_DNA"/>
</dbReference>
<dbReference type="PANTHER" id="PTHR23028:SF53">
    <property type="entry name" value="ACYL_TRANSF_3 DOMAIN-CONTAINING PROTEIN"/>
    <property type="match status" value="1"/>
</dbReference>
<name>A0A5C8I3J0_9MICO</name>
<feature type="transmembrane region" description="Helical" evidence="1">
    <location>
        <begin position="206"/>
        <end position="228"/>
    </location>
</feature>
<protein>
    <submittedName>
        <fullName evidence="4">Acyltransferase</fullName>
    </submittedName>
</protein>
<evidence type="ECO:0000259" key="2">
    <source>
        <dbReference type="Pfam" id="PF01757"/>
    </source>
</evidence>
<gene>
    <name evidence="4" type="ORF">FVP77_09540</name>
</gene>
<dbReference type="AlphaFoldDB" id="A0A5C8I3J0"/>
<sequence length="699" mass="75220">MDVRSSPHHLAVARMSRATSASGAFPGLRRATRIVSRSAERRADIDGLRAFAIALVVIYHVWVGRVSGGVDVFLMVSAYFLTSSFLRRADSVTAPYLGRFWLRRFARLIPAAAVTVLGVLLLAAAVFPTSSWNTIWSQSFASLFYAQNWQLSAESVDYYARTETFPSPLLHFWSLSVQGQVFLLWPVIIAGGLWVARRLGLNPRRVLLIVFAAVFAASLVRSIVYTAADQQLAYFDTWSRLWEFALGSLLAIIAPSLRIGARFGAILAWVGIAGVLLCGIVLDVESGFPGAAALWPTLSAAFLILAGQAETTSAPVRFLGSTWMVRLGTIAYSLYLVHWPVLVAYLVITDSASVSFVGGLVVVAVSLALAMALNRLVERRAEKASASSLRRSAGITIGWLLIVLVPLTGWQTADRIRSAMADPQANPGAAVLLPRNAANVIADADIVPGGTAVDTDWVDFDSRCTGDRVPRDGSLAATCLETLSADGAARTALVIGDSHAQQWSGTLLPIMQEEGWNVVALLKGGCFFAPGEAAQVDAECEDWEREAASYAEDFPADLVVLIGSRAVAESPDERLPLGIEERVDQIVASGSDVLLIRDNPRYETNMYRCVEDNGREAAECTRPRADVSAEINPAAELGSRDRVHAVDLLDFLCPEETCQAVIGNVAVYLDQSHLSASYAATLTPAMRDALASIPGIPIG</sequence>
<feature type="transmembrane region" description="Helical" evidence="1">
    <location>
        <begin position="264"/>
        <end position="282"/>
    </location>
</feature>
<keyword evidence="4" id="KW-0012">Acyltransferase</keyword>
<feature type="transmembrane region" description="Helical" evidence="1">
    <location>
        <begin position="288"/>
        <end position="306"/>
    </location>
</feature>
<feature type="transmembrane region" description="Helical" evidence="1">
    <location>
        <begin position="354"/>
        <end position="373"/>
    </location>
</feature>
<keyword evidence="1" id="KW-1133">Transmembrane helix</keyword>
<keyword evidence="5" id="KW-1185">Reference proteome</keyword>
<evidence type="ECO:0000256" key="1">
    <source>
        <dbReference type="SAM" id="Phobius"/>
    </source>
</evidence>
<feature type="transmembrane region" description="Helical" evidence="1">
    <location>
        <begin position="69"/>
        <end position="87"/>
    </location>
</feature>
<feature type="transmembrane region" description="Helical" evidence="1">
    <location>
        <begin position="47"/>
        <end position="63"/>
    </location>
</feature>
<evidence type="ECO:0000313" key="5">
    <source>
        <dbReference type="Proteomes" id="UP000321034"/>
    </source>
</evidence>
<evidence type="ECO:0000259" key="3">
    <source>
        <dbReference type="Pfam" id="PF19040"/>
    </source>
</evidence>
<reference evidence="4 5" key="1">
    <citation type="submission" date="2019-08" db="EMBL/GenBank/DDBJ databases">
        <authorList>
            <person name="Dong K."/>
        </authorList>
    </citation>
    <scope>NUCLEOTIDE SEQUENCE [LARGE SCALE GENOMIC DNA]</scope>
    <source>
        <strain evidence="4 5">JCM14558</strain>
    </source>
</reference>
<feature type="transmembrane region" description="Helical" evidence="1">
    <location>
        <begin position="108"/>
        <end position="127"/>
    </location>
</feature>
<accession>A0A5C8I3J0</accession>
<feature type="transmembrane region" description="Helical" evidence="1">
    <location>
        <begin position="327"/>
        <end position="348"/>
    </location>
</feature>
<dbReference type="InterPro" id="IPR050879">
    <property type="entry name" value="Acyltransferase_3"/>
</dbReference>
<organism evidence="4 5">
    <name type="scientific">Microbacterium hatanonis</name>
    <dbReference type="NCBI Taxonomy" id="404366"/>
    <lineage>
        <taxon>Bacteria</taxon>
        <taxon>Bacillati</taxon>
        <taxon>Actinomycetota</taxon>
        <taxon>Actinomycetes</taxon>
        <taxon>Micrococcales</taxon>
        <taxon>Microbacteriaceae</taxon>
        <taxon>Microbacterium</taxon>
    </lineage>
</organism>
<feature type="transmembrane region" description="Helical" evidence="1">
    <location>
        <begin position="393"/>
        <end position="410"/>
    </location>
</feature>
<dbReference type="GO" id="GO:0016747">
    <property type="term" value="F:acyltransferase activity, transferring groups other than amino-acyl groups"/>
    <property type="evidence" value="ECO:0007669"/>
    <property type="project" value="InterPro"/>
</dbReference>
<dbReference type="Pfam" id="PF19040">
    <property type="entry name" value="SGNH"/>
    <property type="match status" value="1"/>
</dbReference>
<feature type="domain" description="Acyltransferase 3" evidence="2">
    <location>
        <begin position="43"/>
        <end position="373"/>
    </location>
</feature>